<dbReference type="Proteomes" id="UP000028999">
    <property type="component" value="Unassembled WGS sequence"/>
</dbReference>
<evidence type="ECO:0000313" key="2">
    <source>
        <dbReference type="EMBL" id="CDY11966.1"/>
    </source>
</evidence>
<dbReference type="AlphaFoldDB" id="A0A078FFB3"/>
<dbReference type="Gramene" id="CDY11966">
    <property type="protein sequence ID" value="CDY11966"/>
    <property type="gene ID" value="GSBRNA2T00060815001"/>
</dbReference>
<evidence type="ECO:0000313" key="3">
    <source>
        <dbReference type="Proteomes" id="UP000028999"/>
    </source>
</evidence>
<sequence length="108" mass="12043">MNMYVHLFYFDTTIPAIKAFTERTSWELICFAHKCHSLQLHLQPPYLHCVLLDPLTERPEAERAPGGDVHTGQAPSSATDIGGLSGKAKEVDDANLPSEKKKNRKLTP</sequence>
<name>A0A078FFB3_BRANA</name>
<gene>
    <name evidence="2" type="primary">BnaC03g13920D</name>
    <name evidence="2" type="ORF">GSBRNA2T00060815001</name>
</gene>
<organism evidence="2 3">
    <name type="scientific">Brassica napus</name>
    <name type="common">Rape</name>
    <dbReference type="NCBI Taxonomy" id="3708"/>
    <lineage>
        <taxon>Eukaryota</taxon>
        <taxon>Viridiplantae</taxon>
        <taxon>Streptophyta</taxon>
        <taxon>Embryophyta</taxon>
        <taxon>Tracheophyta</taxon>
        <taxon>Spermatophyta</taxon>
        <taxon>Magnoliopsida</taxon>
        <taxon>eudicotyledons</taxon>
        <taxon>Gunneridae</taxon>
        <taxon>Pentapetalae</taxon>
        <taxon>rosids</taxon>
        <taxon>malvids</taxon>
        <taxon>Brassicales</taxon>
        <taxon>Brassicaceae</taxon>
        <taxon>Brassiceae</taxon>
        <taxon>Brassica</taxon>
    </lineage>
</organism>
<dbReference type="EMBL" id="LK032015">
    <property type="protein sequence ID" value="CDY11966.1"/>
    <property type="molecule type" value="Genomic_DNA"/>
</dbReference>
<evidence type="ECO:0000256" key="1">
    <source>
        <dbReference type="SAM" id="MobiDB-lite"/>
    </source>
</evidence>
<keyword evidence="3" id="KW-1185">Reference proteome</keyword>
<reference evidence="2 3" key="1">
    <citation type="journal article" date="2014" name="Science">
        <title>Plant genetics. Early allopolyploid evolution in the post-Neolithic Brassica napus oilseed genome.</title>
        <authorList>
            <person name="Chalhoub B."/>
            <person name="Denoeud F."/>
            <person name="Liu S."/>
            <person name="Parkin I.A."/>
            <person name="Tang H."/>
            <person name="Wang X."/>
            <person name="Chiquet J."/>
            <person name="Belcram H."/>
            <person name="Tong C."/>
            <person name="Samans B."/>
            <person name="Correa M."/>
            <person name="Da Silva C."/>
            <person name="Just J."/>
            <person name="Falentin C."/>
            <person name="Koh C.S."/>
            <person name="Le Clainche I."/>
            <person name="Bernard M."/>
            <person name="Bento P."/>
            <person name="Noel B."/>
            <person name="Labadie K."/>
            <person name="Alberti A."/>
            <person name="Charles M."/>
            <person name="Arnaud D."/>
            <person name="Guo H."/>
            <person name="Daviaud C."/>
            <person name="Alamery S."/>
            <person name="Jabbari K."/>
            <person name="Zhao M."/>
            <person name="Edger P.P."/>
            <person name="Chelaifa H."/>
            <person name="Tack D."/>
            <person name="Lassalle G."/>
            <person name="Mestiri I."/>
            <person name="Schnel N."/>
            <person name="Le Paslier M.C."/>
            <person name="Fan G."/>
            <person name="Renault V."/>
            <person name="Bayer P.E."/>
            <person name="Golicz A.A."/>
            <person name="Manoli S."/>
            <person name="Lee T.H."/>
            <person name="Thi V.H."/>
            <person name="Chalabi S."/>
            <person name="Hu Q."/>
            <person name="Fan C."/>
            <person name="Tollenaere R."/>
            <person name="Lu Y."/>
            <person name="Battail C."/>
            <person name="Shen J."/>
            <person name="Sidebottom C.H."/>
            <person name="Wang X."/>
            <person name="Canaguier A."/>
            <person name="Chauveau A."/>
            <person name="Berard A."/>
            <person name="Deniot G."/>
            <person name="Guan M."/>
            <person name="Liu Z."/>
            <person name="Sun F."/>
            <person name="Lim Y.P."/>
            <person name="Lyons E."/>
            <person name="Town C.D."/>
            <person name="Bancroft I."/>
            <person name="Wang X."/>
            <person name="Meng J."/>
            <person name="Ma J."/>
            <person name="Pires J.C."/>
            <person name="King G.J."/>
            <person name="Brunel D."/>
            <person name="Delourme R."/>
            <person name="Renard M."/>
            <person name="Aury J.M."/>
            <person name="Adams K.L."/>
            <person name="Batley J."/>
            <person name="Snowdon R.J."/>
            <person name="Tost J."/>
            <person name="Edwards D."/>
            <person name="Zhou Y."/>
            <person name="Hua W."/>
            <person name="Sharpe A.G."/>
            <person name="Paterson A.H."/>
            <person name="Guan C."/>
            <person name="Wincker P."/>
        </authorList>
    </citation>
    <scope>NUCLEOTIDE SEQUENCE [LARGE SCALE GENOMIC DNA]</scope>
    <source>
        <strain evidence="3">cv. Darmor-bzh</strain>
    </source>
</reference>
<accession>A0A078FFB3</accession>
<protein>
    <submittedName>
        <fullName evidence="2">BnaC03g13920D protein</fullName>
    </submittedName>
</protein>
<proteinExistence type="predicted"/>
<feature type="region of interest" description="Disordered" evidence="1">
    <location>
        <begin position="60"/>
        <end position="108"/>
    </location>
</feature>
<dbReference type="PaxDb" id="3708-A0A078FFB3"/>